<keyword evidence="3" id="KW-1185">Reference proteome</keyword>
<keyword evidence="1" id="KW-0175">Coiled coil</keyword>
<organism evidence="2 3">
    <name type="scientific">Punica granatum</name>
    <name type="common">Pomegranate</name>
    <dbReference type="NCBI Taxonomy" id="22663"/>
    <lineage>
        <taxon>Eukaryota</taxon>
        <taxon>Viridiplantae</taxon>
        <taxon>Streptophyta</taxon>
        <taxon>Embryophyta</taxon>
        <taxon>Tracheophyta</taxon>
        <taxon>Spermatophyta</taxon>
        <taxon>Magnoliopsida</taxon>
        <taxon>eudicotyledons</taxon>
        <taxon>Gunneridae</taxon>
        <taxon>Pentapetalae</taxon>
        <taxon>rosids</taxon>
        <taxon>malvids</taxon>
        <taxon>Myrtales</taxon>
        <taxon>Lythraceae</taxon>
        <taxon>Punica</taxon>
    </lineage>
</organism>
<sequence length="360" mass="40186">MWRSSIRKDSNLFIGYACHGFRAHRTQTFQTQRAQSKGPCAQSCKPSGKSEIDSVVLTTDVTSISYSCTRKDDRRSTTRHSRARYSANADTFSKAIDASYTISNTHGHIYSAFKRLYRTSSTNGTDGVQPCGFCTFYRTRGDGEPVGDQYGHQHDRAHGYAQGSESGFIKLYFASGAQDNCRSESGRSSNPSVPLPPAAFLSADLAMHALPPLTLPMRPPIYTVPPPTVPPVINAQAPVSTMDQFPFQAPQPQICFSYPALPPPNILPTEPSMPTQAAPPAPPINFLSETETEQERRMKKMEETIKALQAGSSRLDYSNSDWNIFPGMRLPPKIKIPDFKRYHRTKDPRHHLRHYQSKML</sequence>
<gene>
    <name evidence="2" type="ORF">CRG98_046523</name>
</gene>
<dbReference type="AlphaFoldDB" id="A0A2I0HPA3"/>
<comment type="caution">
    <text evidence="2">The sequence shown here is derived from an EMBL/GenBank/DDBJ whole genome shotgun (WGS) entry which is preliminary data.</text>
</comment>
<dbReference type="EMBL" id="PGOL01007029">
    <property type="protein sequence ID" value="PKI33086.1"/>
    <property type="molecule type" value="Genomic_DNA"/>
</dbReference>
<evidence type="ECO:0000256" key="1">
    <source>
        <dbReference type="SAM" id="Coils"/>
    </source>
</evidence>
<reference evidence="2 3" key="1">
    <citation type="submission" date="2017-11" db="EMBL/GenBank/DDBJ databases">
        <title>De-novo sequencing of pomegranate (Punica granatum L.) genome.</title>
        <authorList>
            <person name="Akparov Z."/>
            <person name="Amiraslanov A."/>
            <person name="Hajiyeva S."/>
            <person name="Abbasov M."/>
            <person name="Kaur K."/>
            <person name="Hamwieh A."/>
            <person name="Solovyev V."/>
            <person name="Salamov A."/>
            <person name="Braich B."/>
            <person name="Kosarev P."/>
            <person name="Mahmoud A."/>
            <person name="Hajiyev E."/>
            <person name="Babayeva S."/>
            <person name="Izzatullayeva V."/>
            <person name="Mammadov A."/>
            <person name="Mammadov A."/>
            <person name="Sharifova S."/>
            <person name="Ojaghi J."/>
            <person name="Eynullazada K."/>
            <person name="Bayramov B."/>
            <person name="Abdulazimova A."/>
            <person name="Shahmuradov I."/>
        </authorList>
    </citation>
    <scope>NUCLEOTIDE SEQUENCE [LARGE SCALE GENOMIC DNA]</scope>
    <source>
        <strain evidence="3">cv. AG2017</strain>
        <tissue evidence="2">Leaf</tissue>
    </source>
</reference>
<feature type="coiled-coil region" evidence="1">
    <location>
        <begin position="284"/>
        <end position="311"/>
    </location>
</feature>
<name>A0A2I0HPA3_PUNGR</name>
<dbReference type="Proteomes" id="UP000233551">
    <property type="component" value="Unassembled WGS sequence"/>
</dbReference>
<protein>
    <submittedName>
        <fullName evidence="2">Uncharacterized protein</fullName>
    </submittedName>
</protein>
<accession>A0A2I0HPA3</accession>
<evidence type="ECO:0000313" key="2">
    <source>
        <dbReference type="EMBL" id="PKI33086.1"/>
    </source>
</evidence>
<evidence type="ECO:0000313" key="3">
    <source>
        <dbReference type="Proteomes" id="UP000233551"/>
    </source>
</evidence>
<proteinExistence type="predicted"/>